<proteinExistence type="predicted"/>
<gene>
    <name evidence="2" type="ORF">P2L57_38550</name>
</gene>
<reference evidence="2 3" key="1">
    <citation type="submission" date="2023-03" db="EMBL/GenBank/DDBJ databases">
        <title>Draft genome sequence of type strain Streptomyces ferralitis JCM 14344.</title>
        <authorList>
            <person name="Klaysubun C."/>
            <person name="Duangmal K."/>
        </authorList>
    </citation>
    <scope>NUCLEOTIDE SEQUENCE [LARGE SCALE GENOMIC DNA]</scope>
    <source>
        <strain evidence="2 3">JCM 14344</strain>
    </source>
</reference>
<keyword evidence="3" id="KW-1185">Reference proteome</keyword>
<evidence type="ECO:0000313" key="2">
    <source>
        <dbReference type="EMBL" id="MDF2261412.1"/>
    </source>
</evidence>
<accession>A0ABT5ZC43</accession>
<dbReference type="RefSeq" id="WP_275823011.1">
    <property type="nucleotide sequence ID" value="NZ_BAAANM010000048.1"/>
</dbReference>
<protein>
    <submittedName>
        <fullName evidence="2">Uncharacterized protein</fullName>
    </submittedName>
</protein>
<feature type="region of interest" description="Disordered" evidence="1">
    <location>
        <begin position="1"/>
        <end position="22"/>
    </location>
</feature>
<name>A0ABT5ZC43_9ACTN</name>
<evidence type="ECO:0000256" key="1">
    <source>
        <dbReference type="SAM" id="MobiDB-lite"/>
    </source>
</evidence>
<dbReference type="Proteomes" id="UP001220022">
    <property type="component" value="Unassembled WGS sequence"/>
</dbReference>
<sequence length="106" mass="10798">MAGVAVGKRDGSPAPDRTGKRIAGPRATFTNCAGATASTTAWNRSNCFWACGVQRTSTQPSETLPSVPAAVAPDAVPVNCASSGAARAAPRTPRRVALIDVYPSLS</sequence>
<comment type="caution">
    <text evidence="2">The sequence shown here is derived from an EMBL/GenBank/DDBJ whole genome shotgun (WGS) entry which is preliminary data.</text>
</comment>
<dbReference type="EMBL" id="JARHTQ010000057">
    <property type="protein sequence ID" value="MDF2261412.1"/>
    <property type="molecule type" value="Genomic_DNA"/>
</dbReference>
<evidence type="ECO:0000313" key="3">
    <source>
        <dbReference type="Proteomes" id="UP001220022"/>
    </source>
</evidence>
<organism evidence="2 3">
    <name type="scientific">Streptantibioticus ferralitis</name>
    <dbReference type="NCBI Taxonomy" id="236510"/>
    <lineage>
        <taxon>Bacteria</taxon>
        <taxon>Bacillati</taxon>
        <taxon>Actinomycetota</taxon>
        <taxon>Actinomycetes</taxon>
        <taxon>Kitasatosporales</taxon>
        <taxon>Streptomycetaceae</taxon>
        <taxon>Streptantibioticus</taxon>
    </lineage>
</organism>